<reference evidence="2" key="2">
    <citation type="submission" date="2021-02" db="EMBL/GenBank/DDBJ databases">
        <authorList>
            <person name="Kimball J.A."/>
            <person name="Haas M.W."/>
            <person name="Macchietto M."/>
            <person name="Kono T."/>
            <person name="Duquette J."/>
            <person name="Shao M."/>
        </authorList>
    </citation>
    <scope>NUCLEOTIDE SEQUENCE</scope>
    <source>
        <tissue evidence="2">Fresh leaf tissue</tissue>
    </source>
</reference>
<keyword evidence="3" id="KW-1185">Reference proteome</keyword>
<dbReference type="AlphaFoldDB" id="A0A8J5W8K0"/>
<gene>
    <name evidence="2" type="ORF">GUJ93_ZPchr0010g11238</name>
</gene>
<evidence type="ECO:0000313" key="3">
    <source>
        <dbReference type="Proteomes" id="UP000729402"/>
    </source>
</evidence>
<reference evidence="2" key="1">
    <citation type="journal article" date="2021" name="bioRxiv">
        <title>Whole Genome Assembly and Annotation of Northern Wild Rice, Zizania palustris L., Supports a Whole Genome Duplication in the Zizania Genus.</title>
        <authorList>
            <person name="Haas M."/>
            <person name="Kono T."/>
            <person name="Macchietto M."/>
            <person name="Millas R."/>
            <person name="McGilp L."/>
            <person name="Shao M."/>
            <person name="Duquette J."/>
            <person name="Hirsch C.N."/>
            <person name="Kimball J."/>
        </authorList>
    </citation>
    <scope>NUCLEOTIDE SEQUENCE</scope>
    <source>
        <tissue evidence="2">Fresh leaf tissue</tissue>
    </source>
</reference>
<dbReference type="EMBL" id="JAAALK010000082">
    <property type="protein sequence ID" value="KAG8084829.1"/>
    <property type="molecule type" value="Genomic_DNA"/>
</dbReference>
<evidence type="ECO:0000256" key="1">
    <source>
        <dbReference type="SAM" id="MobiDB-lite"/>
    </source>
</evidence>
<name>A0A8J5W8K0_ZIZPA</name>
<comment type="caution">
    <text evidence="2">The sequence shown here is derived from an EMBL/GenBank/DDBJ whole genome shotgun (WGS) entry which is preliminary data.</text>
</comment>
<feature type="region of interest" description="Disordered" evidence="1">
    <location>
        <begin position="81"/>
        <end position="103"/>
    </location>
</feature>
<proteinExistence type="predicted"/>
<accession>A0A8J5W8K0</accession>
<dbReference type="Proteomes" id="UP000729402">
    <property type="component" value="Unassembled WGS sequence"/>
</dbReference>
<organism evidence="2 3">
    <name type="scientific">Zizania palustris</name>
    <name type="common">Northern wild rice</name>
    <dbReference type="NCBI Taxonomy" id="103762"/>
    <lineage>
        <taxon>Eukaryota</taxon>
        <taxon>Viridiplantae</taxon>
        <taxon>Streptophyta</taxon>
        <taxon>Embryophyta</taxon>
        <taxon>Tracheophyta</taxon>
        <taxon>Spermatophyta</taxon>
        <taxon>Magnoliopsida</taxon>
        <taxon>Liliopsida</taxon>
        <taxon>Poales</taxon>
        <taxon>Poaceae</taxon>
        <taxon>BOP clade</taxon>
        <taxon>Oryzoideae</taxon>
        <taxon>Oryzeae</taxon>
        <taxon>Zizaniinae</taxon>
        <taxon>Zizania</taxon>
    </lineage>
</organism>
<evidence type="ECO:0000313" key="2">
    <source>
        <dbReference type="EMBL" id="KAG8084829.1"/>
    </source>
</evidence>
<sequence>MIWIHVAIYGGVADWQAGGTSHSGRTQPAEVANKRWRPAGAKAVQATRRVDATDNTVSEALRGAAGGDRQGPAAWLARQHAPCGGRKTSPTQRAPHGSTTVEGQRGWAHVLLAQRTRLAQASGVTRLAERASDAGSEAAKFADGHLKMRFLLEDTADSQLRHKTPQNLLDGVSRMRAYPAGGSYTATVHWLPATLYRDRLGTTARQLSSLLSMCNLRRSPHA</sequence>
<feature type="compositionally biased region" description="Polar residues" evidence="1">
    <location>
        <begin position="88"/>
        <end position="102"/>
    </location>
</feature>
<protein>
    <submittedName>
        <fullName evidence="2">Uncharacterized protein</fullName>
    </submittedName>
</protein>